<keyword evidence="4" id="KW-1185">Reference proteome</keyword>
<dbReference type="EMBL" id="JBHSJG010000048">
    <property type="protein sequence ID" value="MFC4989460.1"/>
    <property type="molecule type" value="Genomic_DNA"/>
</dbReference>
<sequence>MANSNGGDRLDRRGFLAGVGAAVGSLALPATVFGSEAASAAEGVELDRLTFYSSASQIAADGESELGDEDHVVVWAEPTAYNFETTADGPETVVYDENPIPLVSEDGGVVGIGTADFVSDSNGGFDADNEQFMLNLFDARMGGEGTVVWDEGHDQFYELGLDYYDSFRQYAGDSGYDLRATTDLLGSGSLTLPSTASQVAPDGGALTDPERVMVWAEDTAENVDNAGDEAAHLYGEDEEIPLISREGDVVGFGTPELIADDDFGDANKEFALALLEDTIGASGTVVWDDAHDTFYDSSNFGAFADAVENEGYGFEASEDLLAGSGGSGGGSTEGGVLAADPATPGEPSTHTWTLEDLAFGESGADGDEVDTIAVEYESASLDGLTDDDVTVTMTRTLSGGPDTTEISVNQGSYGGSSATFDLSGSFQSDVAGPVIVEIDGVENPAESETATITLKGDADPVSVEAELAVGDGISDLEGADLLAVPSPSEAYTDNELAALDDHLAGGGAVFLLDQSDYNGYDETPNLNAIADHLDLGFRFNADQVEDPENNAGAPYVPTTANFNDGFDVFSDLGGIGLADADGLVVASPTEAFSGPELDALSSFVDSGGAVFLLDESDFGGVGNTETGFDETENLNGIADALELAFRFNSDQVNNGDGEFDIETTNFNTDFDYFAERDTVLGIDFDPAETYYGRIVSVIDGDTVDVEFDGEYDYTDRVRTLGFDTPETGGGNEIEEWFGIESESHLDEWGGKAASFSLDRLAPDGAGTGESIEGRRIELSFDEVEPLRGNYGRLLGYLSYDPDDFDAGPDGNYTAEYNLEMVEEGYARVYSSGFARHDEFAATEEAALADGRGVWEASDFEAVPEHRNDPVEEVYVPRASSITTSSGPLPADRSPVLAGESAEQDSLGGEFESYDDAPLVGVDEDSRVGMVGGVLIDEAYEEDEDLGVDTSGYGNFPLVTNLAASLSENDGDFLIEGGHAQFGAAGSISLEDARYYLRFVEGVGSRLRQINDVVNTLPEEDEPTAVFLTAPGRAYTDAELAALAEYRDAGGAVVLLGSAEASAAHRGNLEAVAAGLGSDLRLNDDRVIDPESNLADDPGLPVTGRFDERFGLFHPVGEPPVEELTVRYGEHDPVSVGSVTGDVHVSGSAAVPAIEIAGDVGGDLVVDGAAEVGEISVAGDVAGEVRITAGSLVADVAIDGSVGGLALRGNAAVEGGFSIGSVAGAIGLAGSATVEGDLSVAGDVADGVDLSGASAIEGTLSAGGVGGDVVLRGSPTVGAIEIEELEGEVIDRSNPQVGSASGPGQTGRRGRP</sequence>
<feature type="region of interest" description="Disordered" evidence="1">
    <location>
        <begin position="880"/>
        <end position="908"/>
    </location>
</feature>
<dbReference type="Pfam" id="PF00565">
    <property type="entry name" value="SNase"/>
    <property type="match status" value="1"/>
</dbReference>
<dbReference type="InterPro" id="IPR006311">
    <property type="entry name" value="TAT_signal"/>
</dbReference>
<feature type="region of interest" description="Disordered" evidence="1">
    <location>
        <begin position="1289"/>
        <end position="1311"/>
    </location>
</feature>
<dbReference type="Proteomes" id="UP001595925">
    <property type="component" value="Unassembled WGS sequence"/>
</dbReference>
<reference evidence="3 4" key="1">
    <citation type="journal article" date="2019" name="Int. J. Syst. Evol. Microbiol.">
        <title>The Global Catalogue of Microorganisms (GCM) 10K type strain sequencing project: providing services to taxonomists for standard genome sequencing and annotation.</title>
        <authorList>
            <consortium name="The Broad Institute Genomics Platform"/>
            <consortium name="The Broad Institute Genome Sequencing Center for Infectious Disease"/>
            <person name="Wu L."/>
            <person name="Ma J."/>
        </authorList>
    </citation>
    <scope>NUCLEOTIDE SEQUENCE [LARGE SCALE GENOMIC DNA]</scope>
    <source>
        <strain evidence="3 4">CGMCC 1.15824</strain>
    </source>
</reference>
<dbReference type="SMART" id="SM00318">
    <property type="entry name" value="SNc"/>
    <property type="match status" value="1"/>
</dbReference>
<protein>
    <submittedName>
        <fullName evidence="3">Thermonuclease family protein</fullName>
    </submittedName>
</protein>
<name>A0ABD5QIN9_9EURY</name>
<feature type="domain" description="TNase-like" evidence="2">
    <location>
        <begin position="688"/>
        <end position="856"/>
    </location>
</feature>
<comment type="caution">
    <text evidence="3">The sequence shown here is derived from an EMBL/GenBank/DDBJ whole genome shotgun (WGS) entry which is preliminary data.</text>
</comment>
<dbReference type="InterPro" id="IPR016071">
    <property type="entry name" value="Staphylococal_nuclease_OB-fold"/>
</dbReference>
<gene>
    <name evidence="3" type="ORF">ACFPFO_17195</name>
</gene>
<accession>A0ABD5QIN9</accession>
<dbReference type="InterPro" id="IPR035437">
    <property type="entry name" value="SNase_OB-fold_sf"/>
</dbReference>
<dbReference type="Gene3D" id="2.40.50.90">
    <property type="match status" value="1"/>
</dbReference>
<evidence type="ECO:0000313" key="3">
    <source>
        <dbReference type="EMBL" id="MFC4989460.1"/>
    </source>
</evidence>
<feature type="compositionally biased region" description="Polar residues" evidence="1">
    <location>
        <begin position="1292"/>
        <end position="1302"/>
    </location>
</feature>
<evidence type="ECO:0000313" key="4">
    <source>
        <dbReference type="Proteomes" id="UP001595925"/>
    </source>
</evidence>
<evidence type="ECO:0000256" key="1">
    <source>
        <dbReference type="SAM" id="MobiDB-lite"/>
    </source>
</evidence>
<dbReference type="PROSITE" id="PS50830">
    <property type="entry name" value="TNASE_3"/>
    <property type="match status" value="1"/>
</dbReference>
<dbReference type="PROSITE" id="PS51318">
    <property type="entry name" value="TAT"/>
    <property type="match status" value="1"/>
</dbReference>
<proteinExistence type="predicted"/>
<dbReference type="SUPFAM" id="SSF50199">
    <property type="entry name" value="Staphylococcal nuclease"/>
    <property type="match status" value="1"/>
</dbReference>
<dbReference type="RefSeq" id="WP_224829242.1">
    <property type="nucleotide sequence ID" value="NZ_JAIVEF010000018.1"/>
</dbReference>
<evidence type="ECO:0000259" key="2">
    <source>
        <dbReference type="PROSITE" id="PS50830"/>
    </source>
</evidence>
<organism evidence="3 4">
    <name type="scientific">Saliphagus infecundisoli</name>
    <dbReference type="NCBI Taxonomy" id="1849069"/>
    <lineage>
        <taxon>Archaea</taxon>
        <taxon>Methanobacteriati</taxon>
        <taxon>Methanobacteriota</taxon>
        <taxon>Stenosarchaea group</taxon>
        <taxon>Halobacteria</taxon>
        <taxon>Halobacteriales</taxon>
        <taxon>Natrialbaceae</taxon>
        <taxon>Saliphagus</taxon>
    </lineage>
</organism>